<evidence type="ECO:0000313" key="3">
    <source>
        <dbReference type="Proteomes" id="UP001290455"/>
    </source>
</evidence>
<dbReference type="EMBL" id="JAXOFX010000014">
    <property type="protein sequence ID" value="MDZ5473495.1"/>
    <property type="molecule type" value="Genomic_DNA"/>
</dbReference>
<sequence length="150" mass="16498">MSLYGSIVLIHIIAAVVGLGASFAMPLVLKGAKTASEARYSLDLNMKIEKFAKIGSIALLLTGLILGFLNTNLFTTGWYITSLVIYVAVQPIVAAIMPKKIKAVTEMMNEHKGEELPESYQKMNLELRPYNMVLHTSVVVLIILMSIKPF</sequence>
<dbReference type="Proteomes" id="UP001290455">
    <property type="component" value="Unassembled WGS sequence"/>
</dbReference>
<keyword evidence="1" id="KW-0472">Membrane</keyword>
<dbReference type="InterPro" id="IPR018729">
    <property type="entry name" value="DUF2269_transmembrane"/>
</dbReference>
<keyword evidence="1" id="KW-1133">Transmembrane helix</keyword>
<proteinExistence type="predicted"/>
<reference evidence="2 3" key="1">
    <citation type="submission" date="2023-11" db="EMBL/GenBank/DDBJ databases">
        <title>Bacillus jintuensis, isolated from a mudflat on the Beibu Gulf coast.</title>
        <authorList>
            <person name="Li M."/>
        </authorList>
    </citation>
    <scope>NUCLEOTIDE SEQUENCE [LARGE SCALE GENOMIC DNA]</scope>
    <source>
        <strain evidence="2 3">31A1R</strain>
    </source>
</reference>
<keyword evidence="3" id="KW-1185">Reference proteome</keyword>
<gene>
    <name evidence="2" type="ORF">SM124_17410</name>
</gene>
<accession>A0ABU5J254</accession>
<evidence type="ECO:0000313" key="2">
    <source>
        <dbReference type="EMBL" id="MDZ5473495.1"/>
    </source>
</evidence>
<organism evidence="2 3">
    <name type="scientific">Robertmurraya mangrovi</name>
    <dbReference type="NCBI Taxonomy" id="3098077"/>
    <lineage>
        <taxon>Bacteria</taxon>
        <taxon>Bacillati</taxon>
        <taxon>Bacillota</taxon>
        <taxon>Bacilli</taxon>
        <taxon>Bacillales</taxon>
        <taxon>Bacillaceae</taxon>
        <taxon>Robertmurraya</taxon>
    </lineage>
</organism>
<dbReference type="Pfam" id="PF10027">
    <property type="entry name" value="DUF2269"/>
    <property type="match status" value="1"/>
</dbReference>
<feature type="transmembrane region" description="Helical" evidence="1">
    <location>
        <begin position="76"/>
        <end position="97"/>
    </location>
</feature>
<dbReference type="RefSeq" id="WP_322447791.1">
    <property type="nucleotide sequence ID" value="NZ_JAXOFX010000014.1"/>
</dbReference>
<protein>
    <submittedName>
        <fullName evidence="2">DUF2269 family protein</fullName>
    </submittedName>
</protein>
<keyword evidence="1" id="KW-0812">Transmembrane</keyword>
<feature type="transmembrane region" description="Helical" evidence="1">
    <location>
        <begin position="130"/>
        <end position="147"/>
    </location>
</feature>
<comment type="caution">
    <text evidence="2">The sequence shown here is derived from an EMBL/GenBank/DDBJ whole genome shotgun (WGS) entry which is preliminary data.</text>
</comment>
<name>A0ABU5J254_9BACI</name>
<evidence type="ECO:0000256" key="1">
    <source>
        <dbReference type="SAM" id="Phobius"/>
    </source>
</evidence>
<feature type="transmembrane region" description="Helical" evidence="1">
    <location>
        <begin position="6"/>
        <end position="29"/>
    </location>
</feature>
<feature type="transmembrane region" description="Helical" evidence="1">
    <location>
        <begin position="50"/>
        <end position="70"/>
    </location>
</feature>